<sequence length="463" mass="51024">MWIYARLFILATTVAFAPLWVSAQEDVYEPRIESRNALVAIALQKAESQAADSAFDEARGTYRKALQDIYEAIDNDPKNPTGYLHLGVARLGLGEYLPADSAFDQAEALYPPFFDEQGGTGAFRENGWIDAYNEGITALDAGDNDQALEYFAIANIMFDKRPEAFLNLAATYANTGQMDASADAWKGAIAVIDSPDSRPRDEETRLNWVNRYRPMALMNLAQVLASSDRAEEAIAIYREVLEKDPDNDRARSGLAIALGQSGQAEDALSVYDEILNSDDAPPLDYFNAGVTLYGAEDYDRARVAFEKVLVGAPMYRDALQNLAQTLALSEAYEDQLPHTEKLLEMDGYNYLAYQMHIRALSQSGRGEEVAALLAKMQELPFIVDNLQLQPRSDGGRVLGIVANKLLEEGASVTLKFSFYDSQGNELTTQDVSVQLGAVDVAQQFQATVDTEVGVMGYSYEVIN</sequence>
<proteinExistence type="predicted"/>
<dbReference type="PANTHER" id="PTHR44943:SF8">
    <property type="entry name" value="TPR REPEAT-CONTAINING PROTEIN MJ0263"/>
    <property type="match status" value="1"/>
</dbReference>
<dbReference type="EMBL" id="GU567980">
    <property type="protein sequence ID" value="ADI22247.1"/>
    <property type="molecule type" value="Genomic_DNA"/>
</dbReference>
<dbReference type="Pfam" id="PF01535">
    <property type="entry name" value="PPR"/>
    <property type="match status" value="1"/>
</dbReference>
<dbReference type="Gene3D" id="1.25.40.10">
    <property type="entry name" value="Tetratricopeptide repeat domain"/>
    <property type="match status" value="2"/>
</dbReference>
<keyword evidence="2 3" id="KW-0802">TPR repeat</keyword>
<dbReference type="InterPro" id="IPR019734">
    <property type="entry name" value="TPR_rpt"/>
</dbReference>
<dbReference type="PANTHER" id="PTHR44943">
    <property type="entry name" value="CELLULOSE SYNTHASE OPERON PROTEIN C"/>
    <property type="match status" value="1"/>
</dbReference>
<dbReference type="Pfam" id="PF13432">
    <property type="entry name" value="TPR_16"/>
    <property type="match status" value="2"/>
</dbReference>
<dbReference type="Pfam" id="PF14559">
    <property type="entry name" value="TPR_19"/>
    <property type="match status" value="1"/>
</dbReference>
<accession>E7C473</accession>
<feature type="repeat" description="TPR" evidence="3">
    <location>
        <begin position="214"/>
        <end position="247"/>
    </location>
</feature>
<dbReference type="SMART" id="SM00028">
    <property type="entry name" value="TPR"/>
    <property type="match status" value="6"/>
</dbReference>
<evidence type="ECO:0000313" key="4">
    <source>
        <dbReference type="EMBL" id="ADI22247.1"/>
    </source>
</evidence>
<dbReference type="AlphaFoldDB" id="E7C473"/>
<keyword evidence="1" id="KW-0677">Repeat</keyword>
<name>E7C473_9BACT</name>
<protein>
    <submittedName>
        <fullName evidence="4">FOG: TPR repeat</fullName>
    </submittedName>
</protein>
<dbReference type="InterPro" id="IPR051685">
    <property type="entry name" value="Ycf3/AcsC/BcsC/TPR_MFPF"/>
</dbReference>
<evidence type="ECO:0000256" key="2">
    <source>
        <dbReference type="ARBA" id="ARBA00022803"/>
    </source>
</evidence>
<dbReference type="InterPro" id="IPR011990">
    <property type="entry name" value="TPR-like_helical_dom_sf"/>
</dbReference>
<dbReference type="SUPFAM" id="SSF48452">
    <property type="entry name" value="TPR-like"/>
    <property type="match status" value="1"/>
</dbReference>
<reference evidence="4" key="1">
    <citation type="submission" date="2010-01" db="EMBL/GenBank/DDBJ databases">
        <title>Genome fragments of uncultured bacteria from the North Pacific subtropical Gyre.</title>
        <authorList>
            <person name="Pham V.D."/>
            <person name="Delong E.F."/>
        </authorList>
    </citation>
    <scope>NUCLEOTIDE SEQUENCE</scope>
</reference>
<dbReference type="PROSITE" id="PS50005">
    <property type="entry name" value="TPR"/>
    <property type="match status" value="1"/>
</dbReference>
<evidence type="ECO:0000256" key="3">
    <source>
        <dbReference type="PROSITE-ProRule" id="PRU00339"/>
    </source>
</evidence>
<dbReference type="InterPro" id="IPR002885">
    <property type="entry name" value="PPR_rpt"/>
</dbReference>
<evidence type="ECO:0000256" key="1">
    <source>
        <dbReference type="ARBA" id="ARBA00022737"/>
    </source>
</evidence>
<organism evidence="4">
    <name type="scientific">uncultured Gemmatimonadales bacterium HF0200_36I24</name>
    <dbReference type="NCBI Taxonomy" id="723614"/>
    <lineage>
        <taxon>Bacteria</taxon>
        <taxon>Pseudomonadati</taxon>
        <taxon>Gemmatimonadota</taxon>
        <taxon>Gemmatimonadia</taxon>
        <taxon>Gemmatimonadales</taxon>
        <taxon>environmental samples</taxon>
    </lineage>
</organism>